<keyword evidence="3" id="KW-1185">Reference proteome</keyword>
<dbReference type="AlphaFoldDB" id="A0A397H1U9"/>
<name>A0A397H1U9_9GLOM</name>
<protein>
    <recommendedName>
        <fullName evidence="1">RNase H type-1 domain-containing protein</fullName>
    </recommendedName>
</protein>
<dbReference type="PROSITE" id="PS50879">
    <property type="entry name" value="RNASE_H_1"/>
    <property type="match status" value="1"/>
</dbReference>
<gene>
    <name evidence="2" type="ORF">Glove_393g5</name>
</gene>
<reference evidence="2 3" key="1">
    <citation type="submission" date="2018-08" db="EMBL/GenBank/DDBJ databases">
        <title>Genome and evolution of the arbuscular mycorrhizal fungus Diversispora epigaea (formerly Glomus versiforme) and its bacterial endosymbionts.</title>
        <authorList>
            <person name="Sun X."/>
            <person name="Fei Z."/>
            <person name="Harrison M."/>
        </authorList>
    </citation>
    <scope>NUCLEOTIDE SEQUENCE [LARGE SCALE GENOMIC DNA]</scope>
    <source>
        <strain evidence="2 3">IT104</strain>
    </source>
</reference>
<accession>A0A397H1U9</accession>
<evidence type="ECO:0000313" key="3">
    <source>
        <dbReference type="Proteomes" id="UP000266861"/>
    </source>
</evidence>
<dbReference type="InterPro" id="IPR012337">
    <property type="entry name" value="RNaseH-like_sf"/>
</dbReference>
<feature type="domain" description="RNase H type-1" evidence="1">
    <location>
        <begin position="1"/>
        <end position="70"/>
    </location>
</feature>
<organism evidence="2 3">
    <name type="scientific">Diversispora epigaea</name>
    <dbReference type="NCBI Taxonomy" id="1348612"/>
    <lineage>
        <taxon>Eukaryota</taxon>
        <taxon>Fungi</taxon>
        <taxon>Fungi incertae sedis</taxon>
        <taxon>Mucoromycota</taxon>
        <taxon>Glomeromycotina</taxon>
        <taxon>Glomeromycetes</taxon>
        <taxon>Diversisporales</taxon>
        <taxon>Diversisporaceae</taxon>
        <taxon>Diversispora</taxon>
    </lineage>
</organism>
<dbReference type="InterPro" id="IPR002156">
    <property type="entry name" value="RNaseH_domain"/>
</dbReference>
<dbReference type="InterPro" id="IPR036397">
    <property type="entry name" value="RNaseH_sf"/>
</dbReference>
<dbReference type="GO" id="GO:0003676">
    <property type="term" value="F:nucleic acid binding"/>
    <property type="evidence" value="ECO:0007669"/>
    <property type="project" value="InterPro"/>
</dbReference>
<evidence type="ECO:0000259" key="1">
    <source>
        <dbReference type="PROSITE" id="PS50879"/>
    </source>
</evidence>
<dbReference type="OrthoDB" id="2405510at2759"/>
<dbReference type="Gene3D" id="3.30.420.10">
    <property type="entry name" value="Ribonuclease H-like superfamily/Ribonuclease H"/>
    <property type="match status" value="1"/>
</dbReference>
<dbReference type="Proteomes" id="UP000266861">
    <property type="component" value="Unassembled WGS sequence"/>
</dbReference>
<sequence length="157" mass="18020">MHSQVSIDAINNISSYSKKASKKFKNWILLYTIKELIVVQNINIQLVKVKVHSGIKYNELTDKLAKNNTLQSKCVPNILSLCLVNAVSHQSSELIEVPLRGFVKKMEMTKYTEVASLLYKKRFVTCDKETRERAFNMKLLNNELSTMECMFEISLGI</sequence>
<dbReference type="GO" id="GO:0004523">
    <property type="term" value="F:RNA-DNA hybrid ribonuclease activity"/>
    <property type="evidence" value="ECO:0007669"/>
    <property type="project" value="InterPro"/>
</dbReference>
<proteinExistence type="predicted"/>
<comment type="caution">
    <text evidence="2">The sequence shown here is derived from an EMBL/GenBank/DDBJ whole genome shotgun (WGS) entry which is preliminary data.</text>
</comment>
<dbReference type="EMBL" id="PQFF01000351">
    <property type="protein sequence ID" value="RHZ57125.1"/>
    <property type="molecule type" value="Genomic_DNA"/>
</dbReference>
<evidence type="ECO:0000313" key="2">
    <source>
        <dbReference type="EMBL" id="RHZ57125.1"/>
    </source>
</evidence>
<dbReference type="SUPFAM" id="SSF53098">
    <property type="entry name" value="Ribonuclease H-like"/>
    <property type="match status" value="1"/>
</dbReference>